<dbReference type="Proteomes" id="UP000198967">
    <property type="component" value="Unassembled WGS sequence"/>
</dbReference>
<dbReference type="EMBL" id="FNBE01000012">
    <property type="protein sequence ID" value="SDG50285.1"/>
    <property type="molecule type" value="Genomic_DNA"/>
</dbReference>
<dbReference type="PANTHER" id="PTHR40763">
    <property type="entry name" value="MEMBRANE PROTEIN-RELATED"/>
    <property type="match status" value="1"/>
</dbReference>
<keyword evidence="1" id="KW-0812">Transmembrane</keyword>
<dbReference type="Pfam" id="PF08044">
    <property type="entry name" value="DUF1707"/>
    <property type="match status" value="1"/>
</dbReference>
<sequence>MTRIRRTVAAGTMGVVTEPIRPEDMRVSDADRAVTARHLQWAQGEGLLDLGEFDTRSGALYAATTRGELDRLVRDLPAVPAAVEARRPGVFADTGGGTAMRVLTIVFTSIAVVNLVVWGLVTITNGEAVYPWFLWTGVPPLAVLGTLYAFGIGRPKRD</sequence>
<evidence type="ECO:0000313" key="3">
    <source>
        <dbReference type="EMBL" id="SDG50285.1"/>
    </source>
</evidence>
<proteinExistence type="predicted"/>
<evidence type="ECO:0000259" key="2">
    <source>
        <dbReference type="Pfam" id="PF08044"/>
    </source>
</evidence>
<keyword evidence="1" id="KW-0472">Membrane</keyword>
<organism evidence="3 4">
    <name type="scientific">Pseudonocardia oroxyli</name>
    <dbReference type="NCBI Taxonomy" id="366584"/>
    <lineage>
        <taxon>Bacteria</taxon>
        <taxon>Bacillati</taxon>
        <taxon>Actinomycetota</taxon>
        <taxon>Actinomycetes</taxon>
        <taxon>Pseudonocardiales</taxon>
        <taxon>Pseudonocardiaceae</taxon>
        <taxon>Pseudonocardia</taxon>
    </lineage>
</organism>
<feature type="domain" description="DUF1707" evidence="2">
    <location>
        <begin position="25"/>
        <end position="77"/>
    </location>
</feature>
<gene>
    <name evidence="3" type="ORF">SAMN05216377_112134</name>
</gene>
<dbReference type="PANTHER" id="PTHR40763:SF5">
    <property type="entry name" value="MEMBRANE PROTEIN"/>
    <property type="match status" value="1"/>
</dbReference>
<feature type="transmembrane region" description="Helical" evidence="1">
    <location>
        <begin position="129"/>
        <end position="150"/>
    </location>
</feature>
<keyword evidence="4" id="KW-1185">Reference proteome</keyword>
<feature type="transmembrane region" description="Helical" evidence="1">
    <location>
        <begin position="102"/>
        <end position="123"/>
    </location>
</feature>
<dbReference type="InterPro" id="IPR012551">
    <property type="entry name" value="DUF1707_SHOCT-like"/>
</dbReference>
<name>A0A1G7URN4_PSEOR</name>
<reference evidence="3 4" key="1">
    <citation type="submission" date="2016-10" db="EMBL/GenBank/DDBJ databases">
        <authorList>
            <person name="de Groot N.N."/>
        </authorList>
    </citation>
    <scope>NUCLEOTIDE SEQUENCE [LARGE SCALE GENOMIC DNA]</scope>
    <source>
        <strain evidence="3 4">CGMCC 4.3143</strain>
    </source>
</reference>
<dbReference type="STRING" id="366584.SAMN05216377_112134"/>
<evidence type="ECO:0000256" key="1">
    <source>
        <dbReference type="SAM" id="Phobius"/>
    </source>
</evidence>
<keyword evidence="1" id="KW-1133">Transmembrane helix</keyword>
<dbReference type="AlphaFoldDB" id="A0A1G7URN4"/>
<accession>A0A1G7URN4</accession>
<evidence type="ECO:0000313" key="4">
    <source>
        <dbReference type="Proteomes" id="UP000198967"/>
    </source>
</evidence>
<protein>
    <recommendedName>
        <fullName evidence="2">DUF1707 domain-containing protein</fullName>
    </recommendedName>
</protein>